<dbReference type="InterPro" id="IPR023214">
    <property type="entry name" value="HAD_sf"/>
</dbReference>
<evidence type="ECO:0008006" key="4">
    <source>
        <dbReference type="Google" id="ProtNLM"/>
    </source>
</evidence>
<evidence type="ECO:0000313" key="3">
    <source>
        <dbReference type="Proteomes" id="UP001150907"/>
    </source>
</evidence>
<dbReference type="GO" id="GO:0046404">
    <property type="term" value="F:ATP-dependent polydeoxyribonucleotide 5'-hydroxyl-kinase activity"/>
    <property type="evidence" value="ECO:0007669"/>
    <property type="project" value="TreeGrafter"/>
</dbReference>
<dbReference type="SUPFAM" id="SSF56784">
    <property type="entry name" value="HAD-like"/>
    <property type="match status" value="1"/>
</dbReference>
<dbReference type="InterPro" id="IPR006549">
    <property type="entry name" value="HAD-SF_hydro_IIIA"/>
</dbReference>
<gene>
    <name evidence="2" type="ORF">H4R26_003702</name>
</gene>
<dbReference type="PANTHER" id="PTHR12083:SF9">
    <property type="entry name" value="BIFUNCTIONAL POLYNUCLEOTIDE PHOSPHATASE_KINASE"/>
    <property type="match status" value="1"/>
</dbReference>
<evidence type="ECO:0000256" key="1">
    <source>
        <dbReference type="SAM" id="MobiDB-lite"/>
    </source>
</evidence>
<dbReference type="AlphaFoldDB" id="A0A9W8BII8"/>
<sequence>MMTQAGKRPKSNSVSSGTGSAECTQQKTIDSFFKPKKQRASETGEGAQGSTPTQPTIQWHEIGKTWLGRFGSPAPAAKFAAFDLDHTLICVKGKGRFPRNSDDWRFFHADVPKLLRNIHSQGYKIVIMSNQYGLKPNKGTTGLSTQAKDYRLKIAKIAQELQVPFTIYAAIDKDYMRKPAPGMWFMAELDNAGVTVDRASSFYVGDAAGRPAGWQRGVAADFSDSDLAFALNAGVPFYTPEEIITSEICARDEPMPPPVPRTWPLARFSPKSLAFDHDGHAALLADLEASASSAKAQNKGLLVLLVGPPACGKSTFASAHLASLGFERVNMDTLGTSKKCVDAVKGALMAGRCVVVDNTNPDPASRCSFISIASAFGASAVAVVFAHESRDLAMHNNQYRSKLVQARFFHRAAVPQVGQAAVSVYDVPCGSDRVPDVAYHAYFKRFVMPTLSEDLARVLHYPFVPSFDNSGDEALWQQYH</sequence>
<dbReference type="GO" id="GO:0006281">
    <property type="term" value="P:DNA repair"/>
    <property type="evidence" value="ECO:0007669"/>
    <property type="project" value="TreeGrafter"/>
</dbReference>
<dbReference type="OrthoDB" id="19045at2759"/>
<dbReference type="EMBL" id="JANBQF010000319">
    <property type="protein sequence ID" value="KAJ2002259.1"/>
    <property type="molecule type" value="Genomic_DNA"/>
</dbReference>
<organism evidence="2 3">
    <name type="scientific">Coemansia thaxteri</name>
    <dbReference type="NCBI Taxonomy" id="2663907"/>
    <lineage>
        <taxon>Eukaryota</taxon>
        <taxon>Fungi</taxon>
        <taxon>Fungi incertae sedis</taxon>
        <taxon>Zoopagomycota</taxon>
        <taxon>Kickxellomycotina</taxon>
        <taxon>Kickxellomycetes</taxon>
        <taxon>Kickxellales</taxon>
        <taxon>Kickxellaceae</taxon>
        <taxon>Coemansia</taxon>
    </lineage>
</organism>
<dbReference type="InterPro" id="IPR036412">
    <property type="entry name" value="HAD-like_sf"/>
</dbReference>
<dbReference type="InterPro" id="IPR013954">
    <property type="entry name" value="PNK3P"/>
</dbReference>
<name>A0A9W8BII8_9FUNG</name>
<protein>
    <recommendedName>
        <fullName evidence="4">Bifunctional polynucleotide phosphatase/kinase</fullName>
    </recommendedName>
</protein>
<feature type="region of interest" description="Disordered" evidence="1">
    <location>
        <begin position="1"/>
        <end position="57"/>
    </location>
</feature>
<accession>A0A9W8BII8</accession>
<dbReference type="Gene3D" id="3.40.50.1000">
    <property type="entry name" value="HAD superfamily/HAD-like"/>
    <property type="match status" value="1"/>
</dbReference>
<dbReference type="Proteomes" id="UP001150907">
    <property type="component" value="Unassembled WGS sequence"/>
</dbReference>
<dbReference type="GO" id="GO:0003690">
    <property type="term" value="F:double-stranded DNA binding"/>
    <property type="evidence" value="ECO:0007669"/>
    <property type="project" value="TreeGrafter"/>
</dbReference>
<dbReference type="Gene3D" id="3.40.50.300">
    <property type="entry name" value="P-loop containing nucleotide triphosphate hydrolases"/>
    <property type="match status" value="1"/>
</dbReference>
<comment type="caution">
    <text evidence="2">The sequence shown here is derived from an EMBL/GenBank/DDBJ whole genome shotgun (WGS) entry which is preliminary data.</text>
</comment>
<keyword evidence="3" id="KW-1185">Reference proteome</keyword>
<proteinExistence type="predicted"/>
<feature type="compositionally biased region" description="Polar residues" evidence="1">
    <location>
        <begin position="11"/>
        <end position="29"/>
    </location>
</feature>
<dbReference type="GO" id="GO:0046403">
    <property type="term" value="F:polynucleotide 3'-phosphatase activity"/>
    <property type="evidence" value="ECO:0007669"/>
    <property type="project" value="TreeGrafter"/>
</dbReference>
<dbReference type="NCBIfam" id="TIGR01662">
    <property type="entry name" value="HAD-SF-IIIA"/>
    <property type="match status" value="1"/>
</dbReference>
<dbReference type="NCBIfam" id="TIGR01664">
    <property type="entry name" value="DNA-3'-Pase"/>
    <property type="match status" value="1"/>
</dbReference>
<evidence type="ECO:0000313" key="2">
    <source>
        <dbReference type="EMBL" id="KAJ2002259.1"/>
    </source>
</evidence>
<dbReference type="PANTHER" id="PTHR12083">
    <property type="entry name" value="BIFUNCTIONAL POLYNUCLEOTIDE PHOSPHATASE/KINASE"/>
    <property type="match status" value="1"/>
</dbReference>
<dbReference type="SUPFAM" id="SSF52540">
    <property type="entry name" value="P-loop containing nucleoside triphosphate hydrolases"/>
    <property type="match status" value="1"/>
</dbReference>
<reference evidence="2" key="1">
    <citation type="submission" date="2022-07" db="EMBL/GenBank/DDBJ databases">
        <title>Phylogenomic reconstructions and comparative analyses of Kickxellomycotina fungi.</title>
        <authorList>
            <person name="Reynolds N.K."/>
            <person name="Stajich J.E."/>
            <person name="Barry K."/>
            <person name="Grigoriev I.V."/>
            <person name="Crous P."/>
            <person name="Smith M.E."/>
        </authorList>
    </citation>
    <scope>NUCLEOTIDE SEQUENCE</scope>
    <source>
        <strain evidence="2">IMI 214461</strain>
    </source>
</reference>
<dbReference type="Pfam" id="PF08645">
    <property type="entry name" value="PNK3P"/>
    <property type="match status" value="1"/>
</dbReference>
<dbReference type="InterPro" id="IPR006551">
    <property type="entry name" value="Polynucleotide_phosphatase"/>
</dbReference>
<feature type="compositionally biased region" description="Polar residues" evidence="1">
    <location>
        <begin position="48"/>
        <end position="57"/>
    </location>
</feature>
<dbReference type="InterPro" id="IPR027417">
    <property type="entry name" value="P-loop_NTPase"/>
</dbReference>